<accession>X0U477</accession>
<dbReference type="AlphaFoldDB" id="X0U477"/>
<protein>
    <recommendedName>
        <fullName evidence="2">HD domain-containing protein</fullName>
    </recommendedName>
</protein>
<dbReference type="SUPFAM" id="SSF109604">
    <property type="entry name" value="HD-domain/PDEase-like"/>
    <property type="match status" value="1"/>
</dbReference>
<organism evidence="1">
    <name type="scientific">marine sediment metagenome</name>
    <dbReference type="NCBI Taxonomy" id="412755"/>
    <lineage>
        <taxon>unclassified sequences</taxon>
        <taxon>metagenomes</taxon>
        <taxon>ecological metagenomes</taxon>
    </lineage>
</organism>
<gene>
    <name evidence="1" type="ORF">S01H1_30100</name>
</gene>
<reference evidence="1" key="1">
    <citation type="journal article" date="2014" name="Front. Microbiol.">
        <title>High frequency of phylogenetically diverse reductive dehalogenase-homologous genes in deep subseafloor sedimentary metagenomes.</title>
        <authorList>
            <person name="Kawai M."/>
            <person name="Futagami T."/>
            <person name="Toyoda A."/>
            <person name="Takaki Y."/>
            <person name="Nishi S."/>
            <person name="Hori S."/>
            <person name="Arai W."/>
            <person name="Tsubouchi T."/>
            <person name="Morono Y."/>
            <person name="Uchiyama I."/>
            <person name="Ito T."/>
            <person name="Fujiyama A."/>
            <person name="Inagaki F."/>
            <person name="Takami H."/>
        </authorList>
    </citation>
    <scope>NUCLEOTIDE SEQUENCE</scope>
    <source>
        <strain evidence="1">Expedition CK06-06</strain>
    </source>
</reference>
<feature type="non-terminal residue" evidence="1">
    <location>
        <position position="1"/>
    </location>
</feature>
<name>X0U477_9ZZZZ</name>
<sequence length="79" mass="8771">DVGKVMEFAFKDGKYVKSAHAKYLRHPFSGVGLAWEQQIPDSVMHVIAMHSKEAAGGKRTPEAIVFHHCDFIDFELVGG</sequence>
<proteinExistence type="predicted"/>
<evidence type="ECO:0000313" key="1">
    <source>
        <dbReference type="EMBL" id="GAF95197.1"/>
    </source>
</evidence>
<dbReference type="EMBL" id="BARS01018501">
    <property type="protein sequence ID" value="GAF95197.1"/>
    <property type="molecule type" value="Genomic_DNA"/>
</dbReference>
<evidence type="ECO:0008006" key="2">
    <source>
        <dbReference type="Google" id="ProtNLM"/>
    </source>
</evidence>
<comment type="caution">
    <text evidence="1">The sequence shown here is derived from an EMBL/GenBank/DDBJ whole genome shotgun (WGS) entry which is preliminary data.</text>
</comment>